<evidence type="ECO:0000256" key="2">
    <source>
        <dbReference type="ARBA" id="ARBA00012438"/>
    </source>
</evidence>
<keyword evidence="3" id="KW-0597">Phosphoprotein</keyword>
<dbReference type="Proteomes" id="UP000521676">
    <property type="component" value="Unassembled WGS sequence"/>
</dbReference>
<comment type="catalytic activity">
    <reaction evidence="1">
        <text>ATP + protein L-histidine = ADP + protein N-phospho-L-histidine.</text>
        <dbReference type="EC" id="2.7.13.3"/>
    </reaction>
</comment>
<evidence type="ECO:0000313" key="11">
    <source>
        <dbReference type="Proteomes" id="UP001431572"/>
    </source>
</evidence>
<evidence type="ECO:0000313" key="8">
    <source>
        <dbReference type="EMBL" id="NWJ45344.1"/>
    </source>
</evidence>
<dbReference type="Pfam" id="PF02518">
    <property type="entry name" value="HATPase_c"/>
    <property type="match status" value="1"/>
</dbReference>
<dbReference type="SUPFAM" id="SSF47384">
    <property type="entry name" value="Homodimeric domain of signal transducing histidine kinase"/>
    <property type="match status" value="1"/>
</dbReference>
<dbReference type="EMBL" id="CP128399">
    <property type="protein sequence ID" value="WJW67217.1"/>
    <property type="molecule type" value="Genomic_DNA"/>
</dbReference>
<evidence type="ECO:0000256" key="3">
    <source>
        <dbReference type="ARBA" id="ARBA00022553"/>
    </source>
</evidence>
<keyword evidence="4" id="KW-0808">Transferase</keyword>
<keyword evidence="5 8" id="KW-0418">Kinase</keyword>
<evidence type="ECO:0000256" key="6">
    <source>
        <dbReference type="ARBA" id="ARBA00023012"/>
    </source>
</evidence>
<dbReference type="InterPro" id="IPR005467">
    <property type="entry name" value="His_kinase_dom"/>
</dbReference>
<dbReference type="PROSITE" id="PS50109">
    <property type="entry name" value="HIS_KIN"/>
    <property type="match status" value="1"/>
</dbReference>
<dbReference type="EMBL" id="JACATZ010000001">
    <property type="protein sequence ID" value="NWJ45344.1"/>
    <property type="molecule type" value="Genomic_DNA"/>
</dbReference>
<dbReference type="InterPro" id="IPR036890">
    <property type="entry name" value="HATPase_C_sf"/>
</dbReference>
<gene>
    <name evidence="8" type="ORF">HXX08_05635</name>
    <name evidence="9" type="ORF">OZ401_000475</name>
</gene>
<evidence type="ECO:0000313" key="10">
    <source>
        <dbReference type="Proteomes" id="UP000521676"/>
    </source>
</evidence>
<organism evidence="8 10">
    <name type="scientific">Candidatus Chlorohelix allophototropha</name>
    <dbReference type="NCBI Taxonomy" id="3003348"/>
    <lineage>
        <taxon>Bacteria</taxon>
        <taxon>Bacillati</taxon>
        <taxon>Chloroflexota</taxon>
        <taxon>Chloroflexia</taxon>
        <taxon>Candidatus Chloroheliales</taxon>
        <taxon>Candidatus Chloroheliaceae</taxon>
        <taxon>Candidatus Chlorohelix</taxon>
    </lineage>
</organism>
<dbReference type="FunFam" id="3.30.565.10:FF:000006">
    <property type="entry name" value="Sensor histidine kinase WalK"/>
    <property type="match status" value="1"/>
</dbReference>
<dbReference type="InterPro" id="IPR050736">
    <property type="entry name" value="Sensor_HK_Regulatory"/>
</dbReference>
<dbReference type="SUPFAM" id="SSF55874">
    <property type="entry name" value="ATPase domain of HSP90 chaperone/DNA topoisomerase II/histidine kinase"/>
    <property type="match status" value="1"/>
</dbReference>
<dbReference type="PANTHER" id="PTHR43711">
    <property type="entry name" value="TWO-COMPONENT HISTIDINE KINASE"/>
    <property type="match status" value="1"/>
</dbReference>
<dbReference type="PRINTS" id="PR00344">
    <property type="entry name" value="BCTRLSENSOR"/>
</dbReference>
<keyword evidence="11" id="KW-1185">Reference proteome</keyword>
<dbReference type="InterPro" id="IPR036097">
    <property type="entry name" value="HisK_dim/P_sf"/>
</dbReference>
<dbReference type="RefSeq" id="WP_341469116.1">
    <property type="nucleotide sequence ID" value="NZ_CP128399.1"/>
</dbReference>
<evidence type="ECO:0000259" key="7">
    <source>
        <dbReference type="PROSITE" id="PS50109"/>
    </source>
</evidence>
<dbReference type="PANTHER" id="PTHR43711:SF1">
    <property type="entry name" value="HISTIDINE KINASE 1"/>
    <property type="match status" value="1"/>
</dbReference>
<reference evidence="9" key="2">
    <citation type="journal article" date="2024" name="Nature">
        <title>Anoxygenic phototroph of the Chloroflexota uses a type I reaction centre.</title>
        <authorList>
            <person name="Tsuji J.M."/>
            <person name="Shaw N.A."/>
            <person name="Nagashima S."/>
            <person name="Venkiteswaran J.J."/>
            <person name="Schiff S.L."/>
            <person name="Watanabe T."/>
            <person name="Fukui M."/>
            <person name="Hanada S."/>
            <person name="Tank M."/>
            <person name="Neufeld J.D."/>
        </authorList>
    </citation>
    <scope>NUCLEOTIDE SEQUENCE</scope>
    <source>
        <strain evidence="9">L227-S17</strain>
    </source>
</reference>
<proteinExistence type="predicted"/>
<dbReference type="GO" id="GO:0016787">
    <property type="term" value="F:hydrolase activity"/>
    <property type="evidence" value="ECO:0007669"/>
    <property type="project" value="UniProtKB-KW"/>
</dbReference>
<reference evidence="8 10" key="1">
    <citation type="submission" date="2020-06" db="EMBL/GenBank/DDBJ databases">
        <title>Anoxygenic phototrophic Chloroflexota member uses a Type I reaction center.</title>
        <authorList>
            <person name="Tsuji J.M."/>
            <person name="Shaw N.A."/>
            <person name="Nagashima S."/>
            <person name="Venkiteswaran J."/>
            <person name="Schiff S.L."/>
            <person name="Hanada S."/>
            <person name="Tank M."/>
            <person name="Neufeld J.D."/>
        </authorList>
    </citation>
    <scope>NUCLEOTIDE SEQUENCE [LARGE SCALE GENOMIC DNA]</scope>
    <source>
        <strain evidence="8">L227-S17</strain>
    </source>
</reference>
<keyword evidence="9" id="KW-0378">Hydrolase</keyword>
<dbReference type="Gene3D" id="3.30.565.10">
    <property type="entry name" value="Histidine kinase-like ATPase, C-terminal domain"/>
    <property type="match status" value="1"/>
</dbReference>
<dbReference type="CDD" id="cd00082">
    <property type="entry name" value="HisKA"/>
    <property type="match status" value="1"/>
</dbReference>
<protein>
    <recommendedName>
        <fullName evidence="2">histidine kinase</fullName>
        <ecNumber evidence="2">2.7.13.3</ecNumber>
    </recommendedName>
</protein>
<keyword evidence="6" id="KW-0902">Two-component regulatory system</keyword>
<dbReference type="SMART" id="SM00387">
    <property type="entry name" value="HATPase_c"/>
    <property type="match status" value="1"/>
</dbReference>
<dbReference type="Gene3D" id="1.10.287.130">
    <property type="match status" value="1"/>
</dbReference>
<dbReference type="GO" id="GO:0000155">
    <property type="term" value="F:phosphorelay sensor kinase activity"/>
    <property type="evidence" value="ECO:0007669"/>
    <property type="project" value="InterPro"/>
</dbReference>
<dbReference type="Proteomes" id="UP001431572">
    <property type="component" value="Chromosome 1"/>
</dbReference>
<sequence length="363" mass="40601">MDLNLLQLILDYAAVDILTVDSRLNIVEWSEGANQYASYPLNKGSKITECLPELIGQEAKLDLVRLGATKTYDLVHRRTTEEGINLHYSIEIEAYLLPGTLEKGLVCLLRNHDEEAILLKEQQHQIDELKQVKSTFLAIASHELRAPLTNAISFMEMVLDSSLGEMNEQQRQFLNTADRNLKNMLSMINNLLEIERLESGMIQFDLTTFDLLRYTRNLVDFFAMDLQKRNLNIIVESDGAPSYLIKADMGRVEQVMNNLLSNAIKYSRTGGSAIVIRLEKHGGHIITHITDSGIGIPETDQQMLFQRFYRASNATQEGARGSGLGLSVVKAVVEQLNGKVWVTSKVGEGSTFSLSLPSAESNI</sequence>
<evidence type="ECO:0000313" key="9">
    <source>
        <dbReference type="EMBL" id="WJW67217.1"/>
    </source>
</evidence>
<dbReference type="AlphaFoldDB" id="A0A8T7LTJ9"/>
<dbReference type="InterPro" id="IPR003661">
    <property type="entry name" value="HisK_dim/P_dom"/>
</dbReference>
<evidence type="ECO:0000256" key="1">
    <source>
        <dbReference type="ARBA" id="ARBA00000085"/>
    </source>
</evidence>
<dbReference type="EC" id="2.7.13.3" evidence="2"/>
<evidence type="ECO:0000256" key="4">
    <source>
        <dbReference type="ARBA" id="ARBA00022679"/>
    </source>
</evidence>
<evidence type="ECO:0000256" key="5">
    <source>
        <dbReference type="ARBA" id="ARBA00022777"/>
    </source>
</evidence>
<feature type="domain" description="Histidine kinase" evidence="7">
    <location>
        <begin position="139"/>
        <end position="360"/>
    </location>
</feature>
<dbReference type="CDD" id="cd00075">
    <property type="entry name" value="HATPase"/>
    <property type="match status" value="1"/>
</dbReference>
<dbReference type="SMART" id="SM00388">
    <property type="entry name" value="HisKA"/>
    <property type="match status" value="1"/>
</dbReference>
<dbReference type="Pfam" id="PF00512">
    <property type="entry name" value="HisKA"/>
    <property type="match status" value="1"/>
</dbReference>
<accession>A0A8T7LTJ9</accession>
<name>A0A8T7LTJ9_9CHLR</name>
<dbReference type="InterPro" id="IPR004358">
    <property type="entry name" value="Sig_transdc_His_kin-like_C"/>
</dbReference>
<dbReference type="InterPro" id="IPR003594">
    <property type="entry name" value="HATPase_dom"/>
</dbReference>